<evidence type="ECO:0000256" key="4">
    <source>
        <dbReference type="ARBA" id="ARBA00023284"/>
    </source>
</evidence>
<keyword evidence="3" id="KW-1015">Disulfide bond</keyword>
<dbReference type="InterPro" id="IPR036249">
    <property type="entry name" value="Thioredoxin-like_sf"/>
</dbReference>
<dbReference type="PANTHER" id="PTHR42852:SF6">
    <property type="entry name" value="THIOL:DISULFIDE INTERCHANGE PROTEIN DSBE"/>
    <property type="match status" value="1"/>
</dbReference>
<keyword evidence="7" id="KW-0413">Isomerase</keyword>
<dbReference type="SUPFAM" id="SSF52833">
    <property type="entry name" value="Thioredoxin-like"/>
    <property type="match status" value="1"/>
</dbReference>
<dbReference type="AlphaFoldDB" id="A0A1H3Z2C9"/>
<keyword evidence="5" id="KW-0812">Transmembrane</keyword>
<keyword evidence="8" id="KW-1185">Reference proteome</keyword>
<dbReference type="InterPro" id="IPR013766">
    <property type="entry name" value="Thioredoxin_domain"/>
</dbReference>
<accession>A0A1H3Z2C9</accession>
<evidence type="ECO:0000313" key="8">
    <source>
        <dbReference type="Proteomes" id="UP000198850"/>
    </source>
</evidence>
<feature type="transmembrane region" description="Helical" evidence="5">
    <location>
        <begin position="12"/>
        <end position="31"/>
    </location>
</feature>
<dbReference type="GO" id="GO:0016853">
    <property type="term" value="F:isomerase activity"/>
    <property type="evidence" value="ECO:0007669"/>
    <property type="project" value="UniProtKB-KW"/>
</dbReference>
<proteinExistence type="predicted"/>
<dbReference type="Gene3D" id="3.40.30.10">
    <property type="entry name" value="Glutaredoxin"/>
    <property type="match status" value="1"/>
</dbReference>
<dbReference type="STRING" id="425514.SAMN05443550_102199"/>
<sequence>MISIGSYKVKIVLAVLSILVLSIAFLCLYPRTSKLRLSGPFIGNWINKENNNWQFGFFEEFAIYHNNFWTYKEVKTQAKGAVDLVLIREEKIIKLHLEKEVENELAITQEDGAKFHYVLMPDRYPDYTTADHTPFNEPRFSLDSVTVIGYYRNLDQGIKGFVERFFRSPFEVSIADFITGEEVKYYADMNDRGTFKLTFPVMNTQELYVDWKRTRIRAVVAPGDTLFVFVDIADYMPNARDKKNYRSYVDRPKEVLFMGNNARLNNELRQYTDPPIAIDKAGMTGLDDMQYLRQCEEVYQRRLANLSQHISQYPRISDKFVKYKQTEEKYDFAFNLMQHRFDLSGRTVQRFQEAYFNYVKVKFPLDDPSDYTMTRYFGRFISDYLGYLSENNAAENVLFSEIGERLQDDGKLTGSLATQIAVIDTLAKKLKFAGDQSKVKAEISNRADRLNNDPLVRHTAEILQAEKNFIDMRLADSVLHNQNLRELWWGNRYNYWFEVLRKPLASQKLTSFRRSVNNPYIINHIEQMQAHYKVIANEGKSYQAGLKNSDQLKDSKDARRLVEALLKPYKGKVIYIDFWGTWCSPCRRDLKMVHALKQKLASNDVIFMYFANRSPEDTWRNMIYDLQLSGTHVIHYRLPDEQQGMLERQLGVTTFPTYMLVDKEGNIVDKNAGSPTNTDYTASAIKKLL</sequence>
<dbReference type="PANTHER" id="PTHR42852">
    <property type="entry name" value="THIOL:DISULFIDE INTERCHANGE PROTEIN DSBE"/>
    <property type="match status" value="1"/>
</dbReference>
<dbReference type="PROSITE" id="PS51352">
    <property type="entry name" value="THIOREDOXIN_2"/>
    <property type="match status" value="1"/>
</dbReference>
<dbReference type="InterPro" id="IPR050553">
    <property type="entry name" value="Thioredoxin_ResA/DsbE_sf"/>
</dbReference>
<evidence type="ECO:0000313" key="7">
    <source>
        <dbReference type="EMBL" id="SEA17472.1"/>
    </source>
</evidence>
<evidence type="ECO:0000256" key="2">
    <source>
        <dbReference type="ARBA" id="ARBA00022748"/>
    </source>
</evidence>
<reference evidence="7 8" key="1">
    <citation type="submission" date="2016-10" db="EMBL/GenBank/DDBJ databases">
        <authorList>
            <person name="de Groot N.N."/>
        </authorList>
    </citation>
    <scope>NUCLEOTIDE SEQUENCE [LARGE SCALE GENOMIC DNA]</scope>
    <source>
        <strain evidence="7 8">DSM 19033</strain>
    </source>
</reference>
<dbReference type="Proteomes" id="UP000198850">
    <property type="component" value="Unassembled WGS sequence"/>
</dbReference>
<keyword evidence="2" id="KW-0201">Cytochrome c-type biogenesis</keyword>
<keyword evidence="4" id="KW-0676">Redox-active center</keyword>
<organism evidence="7 8">
    <name type="scientific">Pedobacter hartonius</name>
    <dbReference type="NCBI Taxonomy" id="425514"/>
    <lineage>
        <taxon>Bacteria</taxon>
        <taxon>Pseudomonadati</taxon>
        <taxon>Bacteroidota</taxon>
        <taxon>Sphingobacteriia</taxon>
        <taxon>Sphingobacteriales</taxon>
        <taxon>Sphingobacteriaceae</taxon>
        <taxon>Pedobacter</taxon>
    </lineage>
</organism>
<evidence type="ECO:0000256" key="5">
    <source>
        <dbReference type="SAM" id="Phobius"/>
    </source>
</evidence>
<evidence type="ECO:0000256" key="1">
    <source>
        <dbReference type="ARBA" id="ARBA00004196"/>
    </source>
</evidence>
<dbReference type="Pfam" id="PF08534">
    <property type="entry name" value="Redoxin"/>
    <property type="match status" value="1"/>
</dbReference>
<feature type="domain" description="Thioredoxin" evidence="6">
    <location>
        <begin position="523"/>
        <end position="689"/>
    </location>
</feature>
<evidence type="ECO:0000259" key="6">
    <source>
        <dbReference type="PROSITE" id="PS51352"/>
    </source>
</evidence>
<gene>
    <name evidence="7" type="ORF">SAMN05443550_102199</name>
</gene>
<keyword evidence="5" id="KW-1133">Transmembrane helix</keyword>
<dbReference type="GO" id="GO:0017004">
    <property type="term" value="P:cytochrome complex assembly"/>
    <property type="evidence" value="ECO:0007669"/>
    <property type="project" value="UniProtKB-KW"/>
</dbReference>
<dbReference type="RefSeq" id="WP_090555363.1">
    <property type="nucleotide sequence ID" value="NZ_FNRA01000002.1"/>
</dbReference>
<name>A0A1H3Z2C9_9SPHI</name>
<comment type="subcellular location">
    <subcellularLocation>
        <location evidence="1">Cell envelope</location>
    </subcellularLocation>
</comment>
<dbReference type="GO" id="GO:0030313">
    <property type="term" value="C:cell envelope"/>
    <property type="evidence" value="ECO:0007669"/>
    <property type="project" value="UniProtKB-SubCell"/>
</dbReference>
<dbReference type="OrthoDB" id="1120316at2"/>
<evidence type="ECO:0000256" key="3">
    <source>
        <dbReference type="ARBA" id="ARBA00023157"/>
    </source>
</evidence>
<protein>
    <submittedName>
        <fullName evidence="7">Thiol-disulfide isomerase or thioredoxin</fullName>
    </submittedName>
</protein>
<keyword evidence="5" id="KW-0472">Membrane</keyword>
<dbReference type="CDD" id="cd02966">
    <property type="entry name" value="TlpA_like_family"/>
    <property type="match status" value="1"/>
</dbReference>
<dbReference type="EMBL" id="FNRA01000002">
    <property type="protein sequence ID" value="SEA17472.1"/>
    <property type="molecule type" value="Genomic_DNA"/>
</dbReference>
<dbReference type="InterPro" id="IPR013740">
    <property type="entry name" value="Redoxin"/>
</dbReference>